<evidence type="ECO:0000313" key="2">
    <source>
        <dbReference type="EMBL" id="KAF7296532.1"/>
    </source>
</evidence>
<protein>
    <submittedName>
        <fullName evidence="2">Uncharacterized protein</fullName>
    </submittedName>
</protein>
<dbReference type="EMBL" id="JACAZE010000016">
    <property type="protein sequence ID" value="KAF7296532.1"/>
    <property type="molecule type" value="Genomic_DNA"/>
</dbReference>
<proteinExistence type="predicted"/>
<name>A0A8H6SDY6_MYCCL</name>
<accession>A0A8H6SDY6</accession>
<keyword evidence="3" id="KW-1185">Reference proteome</keyword>
<dbReference type="Proteomes" id="UP000613580">
    <property type="component" value="Unassembled WGS sequence"/>
</dbReference>
<reference evidence="2" key="1">
    <citation type="submission" date="2020-05" db="EMBL/GenBank/DDBJ databases">
        <title>Mycena genomes resolve the evolution of fungal bioluminescence.</title>
        <authorList>
            <person name="Tsai I.J."/>
        </authorList>
    </citation>
    <scope>NUCLEOTIDE SEQUENCE</scope>
    <source>
        <strain evidence="2">110903Hualien_Pintung</strain>
    </source>
</reference>
<evidence type="ECO:0000256" key="1">
    <source>
        <dbReference type="SAM" id="MobiDB-lite"/>
    </source>
</evidence>
<feature type="region of interest" description="Disordered" evidence="1">
    <location>
        <begin position="269"/>
        <end position="298"/>
    </location>
</feature>
<comment type="caution">
    <text evidence="2">The sequence shown here is derived from an EMBL/GenBank/DDBJ whole genome shotgun (WGS) entry which is preliminary data.</text>
</comment>
<feature type="compositionally biased region" description="Polar residues" evidence="1">
    <location>
        <begin position="275"/>
        <end position="287"/>
    </location>
</feature>
<dbReference type="AlphaFoldDB" id="A0A8H6SDY6"/>
<gene>
    <name evidence="2" type="ORF">HMN09_01060100</name>
</gene>
<evidence type="ECO:0000313" key="3">
    <source>
        <dbReference type="Proteomes" id="UP000613580"/>
    </source>
</evidence>
<organism evidence="2 3">
    <name type="scientific">Mycena chlorophos</name>
    <name type="common">Agaric fungus</name>
    <name type="synonym">Agaricus chlorophos</name>
    <dbReference type="NCBI Taxonomy" id="658473"/>
    <lineage>
        <taxon>Eukaryota</taxon>
        <taxon>Fungi</taxon>
        <taxon>Dikarya</taxon>
        <taxon>Basidiomycota</taxon>
        <taxon>Agaricomycotina</taxon>
        <taxon>Agaricomycetes</taxon>
        <taxon>Agaricomycetidae</taxon>
        <taxon>Agaricales</taxon>
        <taxon>Marasmiineae</taxon>
        <taxon>Mycenaceae</taxon>
        <taxon>Mycena</taxon>
    </lineage>
</organism>
<sequence>MLPVSEFFSIVSTVLFSSQPTNFEDTVAAKTTLNKARTRLYFQSGRKILPADIHSEDHVDGELRATTMLCGHQTPFQPPRFGSAIGRRAPGPSPLRESFVVPEPRRAFVVDDALSGNTKLVKSVKTSEPAVSKRKGRKLHAIPRLETITDADEPETTVIEHSDARLLPLAAPSKLAERTSTKSRGRRGLQAVPRLETILDADELILESTVEEAELALVERLVSNKPVEPARIAAASNAAATIPCTKLIFECKGAPKAVGVLKRASALRRVKSSGKENSPSAGGSAKSNKPIHDCKGAPKAVGTLKRASAVRRVNGKENSPSAGGRAISNKSVRVELARIVRASNATIAAPSSKPILEGNGPLKAAEALKRERMICWWL</sequence>